<feature type="compositionally biased region" description="Polar residues" evidence="1">
    <location>
        <begin position="131"/>
        <end position="172"/>
    </location>
</feature>
<dbReference type="Proteomes" id="UP001285908">
    <property type="component" value="Unassembled WGS sequence"/>
</dbReference>
<feature type="compositionally biased region" description="Basic and acidic residues" evidence="1">
    <location>
        <begin position="244"/>
        <end position="255"/>
    </location>
</feature>
<gene>
    <name evidence="3" type="ORF">B0T23DRAFT_216433</name>
</gene>
<keyword evidence="2" id="KW-1133">Transmembrane helix</keyword>
<organism evidence="3 4">
    <name type="scientific">Neurospora hispaniola</name>
    <dbReference type="NCBI Taxonomy" id="588809"/>
    <lineage>
        <taxon>Eukaryota</taxon>
        <taxon>Fungi</taxon>
        <taxon>Dikarya</taxon>
        <taxon>Ascomycota</taxon>
        <taxon>Pezizomycotina</taxon>
        <taxon>Sordariomycetes</taxon>
        <taxon>Sordariomycetidae</taxon>
        <taxon>Sordariales</taxon>
        <taxon>Sordariaceae</taxon>
        <taxon>Neurospora</taxon>
    </lineage>
</organism>
<feature type="region of interest" description="Disordered" evidence="1">
    <location>
        <begin position="82"/>
        <end position="109"/>
    </location>
</feature>
<evidence type="ECO:0000256" key="1">
    <source>
        <dbReference type="SAM" id="MobiDB-lite"/>
    </source>
</evidence>
<keyword evidence="2" id="KW-0472">Membrane</keyword>
<evidence type="ECO:0000256" key="2">
    <source>
        <dbReference type="SAM" id="Phobius"/>
    </source>
</evidence>
<sequence>MGPASVIILCIFLAVVAAAIFYVLISRAQATRLGLPPPPLTSYIPFWPEPSNSLPYANNTSSSSGGIKGWFGKFKKNNNRTAAGAYEPSGANANAARSRGFGPLDPDEAWDARVGQEADGYGPAYYEETEMQPSRHNNLGDDTSYGGSSYQMNLATNPGNSQPGTGTGTSNPFADPEEERGRRRSRSPGPAATKGLSASAPQNPFDDAAADHTNVSMRGVSPRPIEGTGASKPSGHNNGEPETPVERRSIFREDV</sequence>
<dbReference type="GeneID" id="87871268"/>
<feature type="region of interest" description="Disordered" evidence="1">
    <location>
        <begin position="130"/>
        <end position="255"/>
    </location>
</feature>
<keyword evidence="4" id="KW-1185">Reference proteome</keyword>
<dbReference type="RefSeq" id="XP_062689984.1">
    <property type="nucleotide sequence ID" value="XM_062833646.1"/>
</dbReference>
<proteinExistence type="predicted"/>
<accession>A0AAJ0I2M2</accession>
<dbReference type="AlphaFoldDB" id="A0AAJ0I2M2"/>
<comment type="caution">
    <text evidence="3">The sequence shown here is derived from an EMBL/GenBank/DDBJ whole genome shotgun (WGS) entry which is preliminary data.</text>
</comment>
<protein>
    <submittedName>
        <fullName evidence="3">Uncharacterized protein</fullName>
    </submittedName>
</protein>
<evidence type="ECO:0000313" key="3">
    <source>
        <dbReference type="EMBL" id="KAK3487857.1"/>
    </source>
</evidence>
<keyword evidence="2" id="KW-0812">Transmembrane</keyword>
<evidence type="ECO:0000313" key="4">
    <source>
        <dbReference type="Proteomes" id="UP001285908"/>
    </source>
</evidence>
<reference evidence="3 4" key="1">
    <citation type="journal article" date="2023" name="Mol. Phylogenet. Evol.">
        <title>Genome-scale phylogeny and comparative genomics of the fungal order Sordariales.</title>
        <authorList>
            <person name="Hensen N."/>
            <person name="Bonometti L."/>
            <person name="Westerberg I."/>
            <person name="Brannstrom I.O."/>
            <person name="Guillou S."/>
            <person name="Cros-Aarteil S."/>
            <person name="Calhoun S."/>
            <person name="Haridas S."/>
            <person name="Kuo A."/>
            <person name="Mondo S."/>
            <person name="Pangilinan J."/>
            <person name="Riley R."/>
            <person name="LaButti K."/>
            <person name="Andreopoulos B."/>
            <person name="Lipzen A."/>
            <person name="Chen C."/>
            <person name="Yan M."/>
            <person name="Daum C."/>
            <person name="Ng V."/>
            <person name="Clum A."/>
            <person name="Steindorff A."/>
            <person name="Ohm R.A."/>
            <person name="Martin F."/>
            <person name="Silar P."/>
            <person name="Natvig D.O."/>
            <person name="Lalanne C."/>
            <person name="Gautier V."/>
            <person name="Ament-Velasquez S.L."/>
            <person name="Kruys A."/>
            <person name="Hutchinson M.I."/>
            <person name="Powell A.J."/>
            <person name="Barry K."/>
            <person name="Miller A.N."/>
            <person name="Grigoriev I.V."/>
            <person name="Debuchy R."/>
            <person name="Gladieux P."/>
            <person name="Hiltunen Thoren M."/>
            <person name="Johannesson H."/>
        </authorList>
    </citation>
    <scope>NUCLEOTIDE SEQUENCE [LARGE SCALE GENOMIC DNA]</scope>
    <source>
        <strain evidence="3 4">FGSC 10403</strain>
    </source>
</reference>
<dbReference type="EMBL" id="JAULSX010000007">
    <property type="protein sequence ID" value="KAK3487857.1"/>
    <property type="molecule type" value="Genomic_DNA"/>
</dbReference>
<name>A0AAJ0I2M2_9PEZI</name>
<feature type="transmembrane region" description="Helical" evidence="2">
    <location>
        <begin position="6"/>
        <end position="25"/>
    </location>
</feature>